<dbReference type="OrthoDB" id="9794455at2"/>
<dbReference type="Proteomes" id="UP000061457">
    <property type="component" value="Chromosome I"/>
</dbReference>
<feature type="repeat" description="TPR" evidence="3">
    <location>
        <begin position="340"/>
        <end position="373"/>
    </location>
</feature>
<evidence type="ECO:0000313" key="4">
    <source>
        <dbReference type="EMBL" id="ALO41197.1"/>
    </source>
</evidence>
<dbReference type="PATRIC" id="fig|161398.10.peg.691"/>
<sequence length="396" mass="44701">MRHICLVLLVFCLFGCDGFSESNQTSTHIIELQSSVLGEKRQLHLHLPKQYAESQQKYPTLFMTDGRENLQHTIASVEFLSSQGLIPELIIVGIESNQNRTHNLTPTYREDSFEVLPIDGAMLLNQDPGGAEAFLDFIADEVKPYVQKHYRVSGYDVFAGHSFGGLFAVYSLVKQPDLFDAFIAISPSLWWDHQAWLGHLKSIPVNKLTDKSIFLAVGEEGPLMEDPYEQAKLYLNNQSIDGFKFSAKRFLGENHNSVVNQGMYIGLKSIFFDFALTLANTAQGEKKILAHQQLIESKYGVKQHLEIQLEALAYDALFEDEQQLSMSLFELILKREPNTLSAYIGLASIYAKQQNYKKAIGVYERALSQPKLAIGNRVQINDHIAELEARLLKANL</sequence>
<dbReference type="SUPFAM" id="SSF48452">
    <property type="entry name" value="TPR-like"/>
    <property type="match status" value="1"/>
</dbReference>
<dbReference type="GO" id="GO:0016788">
    <property type="term" value="F:hydrolase activity, acting on ester bonds"/>
    <property type="evidence" value="ECO:0007669"/>
    <property type="project" value="TreeGrafter"/>
</dbReference>
<evidence type="ECO:0000313" key="5">
    <source>
        <dbReference type="Proteomes" id="UP000061457"/>
    </source>
</evidence>
<name>A0A0S2JYR6_9GAMM</name>
<evidence type="ECO:0000256" key="2">
    <source>
        <dbReference type="ARBA" id="ARBA00022801"/>
    </source>
</evidence>
<dbReference type="EMBL" id="CP013187">
    <property type="protein sequence ID" value="ALO41197.1"/>
    <property type="molecule type" value="Genomic_DNA"/>
</dbReference>
<accession>A0A0S2JYR6</accession>
<keyword evidence="3" id="KW-0802">TPR repeat</keyword>
<dbReference type="RefSeq" id="WP_058028957.1">
    <property type="nucleotide sequence ID" value="NZ_CP013187.1"/>
</dbReference>
<gene>
    <name evidence="4" type="ORF">PP2015_677</name>
</gene>
<dbReference type="PROSITE" id="PS50005">
    <property type="entry name" value="TPR"/>
    <property type="match status" value="1"/>
</dbReference>
<organism evidence="4 5">
    <name type="scientific">Pseudoalteromonas phenolica</name>
    <dbReference type="NCBI Taxonomy" id="161398"/>
    <lineage>
        <taxon>Bacteria</taxon>
        <taxon>Pseudomonadati</taxon>
        <taxon>Pseudomonadota</taxon>
        <taxon>Gammaproteobacteria</taxon>
        <taxon>Alteromonadales</taxon>
        <taxon>Pseudoalteromonadaceae</taxon>
        <taxon>Pseudoalteromonas</taxon>
    </lineage>
</organism>
<protein>
    <submittedName>
        <fullName evidence="4">Uncharacterized protein</fullName>
    </submittedName>
</protein>
<dbReference type="Pfam" id="PF00756">
    <property type="entry name" value="Esterase"/>
    <property type="match status" value="1"/>
</dbReference>
<dbReference type="STRING" id="161398.PP2015_677"/>
<dbReference type="PANTHER" id="PTHR40841:SF2">
    <property type="entry name" value="SIDEROPHORE-DEGRADING ESTERASE (EUROFUNG)"/>
    <property type="match status" value="1"/>
</dbReference>
<dbReference type="InterPro" id="IPR029058">
    <property type="entry name" value="AB_hydrolase_fold"/>
</dbReference>
<comment type="similarity">
    <text evidence="1">Belongs to the esterase D family.</text>
</comment>
<dbReference type="Gene3D" id="1.25.40.10">
    <property type="entry name" value="Tetratricopeptide repeat domain"/>
    <property type="match status" value="1"/>
</dbReference>
<keyword evidence="2" id="KW-0378">Hydrolase</keyword>
<dbReference type="AlphaFoldDB" id="A0A0S2JYR6"/>
<evidence type="ECO:0000256" key="3">
    <source>
        <dbReference type="PROSITE-ProRule" id="PRU00339"/>
    </source>
</evidence>
<dbReference type="Gene3D" id="3.40.50.1820">
    <property type="entry name" value="alpha/beta hydrolase"/>
    <property type="match status" value="1"/>
</dbReference>
<keyword evidence="5" id="KW-1185">Reference proteome</keyword>
<proteinExistence type="inferred from homology"/>
<dbReference type="KEGG" id="pphe:PP2015_677"/>
<dbReference type="PANTHER" id="PTHR40841">
    <property type="entry name" value="SIDEROPHORE TRIACETYLFUSARININE C ESTERASE"/>
    <property type="match status" value="1"/>
</dbReference>
<reference evidence="4 5" key="1">
    <citation type="submission" date="2015-11" db="EMBL/GenBank/DDBJ databases">
        <authorList>
            <person name="Zhang Y."/>
            <person name="Guo Z."/>
        </authorList>
    </citation>
    <scope>NUCLEOTIDE SEQUENCE [LARGE SCALE GENOMIC DNA]</scope>
    <source>
        <strain evidence="4 5">KCTC 12086</strain>
    </source>
</reference>
<dbReference type="InterPro" id="IPR052558">
    <property type="entry name" value="Siderophore_Hydrolase_D"/>
</dbReference>
<dbReference type="InterPro" id="IPR011990">
    <property type="entry name" value="TPR-like_helical_dom_sf"/>
</dbReference>
<dbReference type="InterPro" id="IPR019734">
    <property type="entry name" value="TPR_rpt"/>
</dbReference>
<dbReference type="SUPFAM" id="SSF53474">
    <property type="entry name" value="alpha/beta-Hydrolases"/>
    <property type="match status" value="1"/>
</dbReference>
<dbReference type="InterPro" id="IPR000801">
    <property type="entry name" value="Esterase-like"/>
</dbReference>
<evidence type="ECO:0000256" key="1">
    <source>
        <dbReference type="ARBA" id="ARBA00005622"/>
    </source>
</evidence>